<feature type="compositionally biased region" description="Basic residues" evidence="1">
    <location>
        <begin position="48"/>
        <end position="59"/>
    </location>
</feature>
<evidence type="ECO:0000313" key="3">
    <source>
        <dbReference type="Proteomes" id="UP000199207"/>
    </source>
</evidence>
<organism evidence="2 3">
    <name type="scientific">Streptomyces aidingensis</name>
    <dbReference type="NCBI Taxonomy" id="910347"/>
    <lineage>
        <taxon>Bacteria</taxon>
        <taxon>Bacillati</taxon>
        <taxon>Actinomycetota</taxon>
        <taxon>Actinomycetes</taxon>
        <taxon>Kitasatosporales</taxon>
        <taxon>Streptomycetaceae</taxon>
        <taxon>Streptomyces</taxon>
    </lineage>
</organism>
<proteinExistence type="predicted"/>
<feature type="region of interest" description="Disordered" evidence="1">
    <location>
        <begin position="33"/>
        <end position="59"/>
    </location>
</feature>
<evidence type="ECO:0000313" key="2">
    <source>
        <dbReference type="EMBL" id="SFC16649.1"/>
    </source>
</evidence>
<dbReference type="EMBL" id="FOLM01000002">
    <property type="protein sequence ID" value="SFC16649.1"/>
    <property type="molecule type" value="Genomic_DNA"/>
</dbReference>
<dbReference type="Proteomes" id="UP000199207">
    <property type="component" value="Unassembled WGS sequence"/>
</dbReference>
<gene>
    <name evidence="2" type="ORF">SAMN05421773_102179</name>
</gene>
<protein>
    <submittedName>
        <fullName evidence="2">Uncharacterized protein</fullName>
    </submittedName>
</protein>
<name>A0A1I1GXS4_9ACTN</name>
<dbReference type="STRING" id="910347.SAMN05421773_102179"/>
<reference evidence="2 3" key="1">
    <citation type="submission" date="2016-10" db="EMBL/GenBank/DDBJ databases">
        <authorList>
            <person name="de Groot N.N."/>
        </authorList>
    </citation>
    <scope>NUCLEOTIDE SEQUENCE [LARGE SCALE GENOMIC DNA]</scope>
    <source>
        <strain evidence="2 3">CGMCC 4.5739</strain>
    </source>
</reference>
<keyword evidence="3" id="KW-1185">Reference proteome</keyword>
<dbReference type="RefSeq" id="WP_093837500.1">
    <property type="nucleotide sequence ID" value="NZ_FOLM01000002.1"/>
</dbReference>
<feature type="compositionally biased region" description="Low complexity" evidence="1">
    <location>
        <begin position="33"/>
        <end position="45"/>
    </location>
</feature>
<dbReference type="OrthoDB" id="4251049at2"/>
<dbReference type="AlphaFoldDB" id="A0A1I1GXS4"/>
<sequence>MLTPHLRHPDEDQPTAVKGCATCTHLDRFRQRASAAGDGSAVSDANVRMRRHQKAEHSS</sequence>
<accession>A0A1I1GXS4</accession>
<evidence type="ECO:0000256" key="1">
    <source>
        <dbReference type="SAM" id="MobiDB-lite"/>
    </source>
</evidence>